<dbReference type="GO" id="GO:0016787">
    <property type="term" value="F:hydrolase activity"/>
    <property type="evidence" value="ECO:0007669"/>
    <property type="project" value="UniProtKB-KW"/>
</dbReference>
<sequence length="247" mass="26539">MTRHRTATLALRGLGLLAASALTLWTAKLLRVKRGVGRARRYWSNPQGEPGGLLYVALGDSTAQGVGASRPERGYVGLVAQQMREQTHAAVQVVNLSRSGARIDDVLSDQLPRLAALRPDLVTVGIGGNDLLTYDPAAYVRQVSALTAALPPGTVVADAPYLMHGHWERDAERAADLLTRSAEGHGLVVVPLHDALRREGWSAMATQFAADFFHPNDRGHRVWAEAFWSGILQSPVATRLGPAPAHG</sequence>
<proteinExistence type="predicted"/>
<dbReference type="Gene3D" id="3.40.50.1110">
    <property type="entry name" value="SGNH hydrolase"/>
    <property type="match status" value="1"/>
</dbReference>
<feature type="domain" description="SGNH hydrolase-type esterase" evidence="1">
    <location>
        <begin position="57"/>
        <end position="222"/>
    </location>
</feature>
<name>A0ABV7WBZ2_9MICO</name>
<protein>
    <submittedName>
        <fullName evidence="2">SGNH/GDSL hydrolase family protein</fullName>
    </submittedName>
</protein>
<dbReference type="Proteomes" id="UP001595685">
    <property type="component" value="Unassembled WGS sequence"/>
</dbReference>
<dbReference type="InterPro" id="IPR036514">
    <property type="entry name" value="SGNH_hydro_sf"/>
</dbReference>
<accession>A0ABV7WBZ2</accession>
<evidence type="ECO:0000313" key="3">
    <source>
        <dbReference type="Proteomes" id="UP001595685"/>
    </source>
</evidence>
<organism evidence="2 3">
    <name type="scientific">Aquipuribacter hungaricus</name>
    <dbReference type="NCBI Taxonomy" id="545624"/>
    <lineage>
        <taxon>Bacteria</taxon>
        <taxon>Bacillati</taxon>
        <taxon>Actinomycetota</taxon>
        <taxon>Actinomycetes</taxon>
        <taxon>Micrococcales</taxon>
        <taxon>Intrasporangiaceae</taxon>
        <taxon>Aquipuribacter</taxon>
    </lineage>
</organism>
<evidence type="ECO:0000313" key="2">
    <source>
        <dbReference type="EMBL" id="MFC3687341.1"/>
    </source>
</evidence>
<dbReference type="RefSeq" id="WP_376983500.1">
    <property type="nucleotide sequence ID" value="NZ_JBHRWW010000001.1"/>
</dbReference>
<dbReference type="InterPro" id="IPR013830">
    <property type="entry name" value="SGNH_hydro"/>
</dbReference>
<dbReference type="SUPFAM" id="SSF52266">
    <property type="entry name" value="SGNH hydrolase"/>
    <property type="match status" value="1"/>
</dbReference>
<comment type="caution">
    <text evidence="2">The sequence shown here is derived from an EMBL/GenBank/DDBJ whole genome shotgun (WGS) entry which is preliminary data.</text>
</comment>
<dbReference type="Pfam" id="PF13472">
    <property type="entry name" value="Lipase_GDSL_2"/>
    <property type="match status" value="1"/>
</dbReference>
<reference evidence="3" key="1">
    <citation type="journal article" date="2019" name="Int. J. Syst. Evol. Microbiol.">
        <title>The Global Catalogue of Microorganisms (GCM) 10K type strain sequencing project: providing services to taxonomists for standard genome sequencing and annotation.</title>
        <authorList>
            <consortium name="The Broad Institute Genomics Platform"/>
            <consortium name="The Broad Institute Genome Sequencing Center for Infectious Disease"/>
            <person name="Wu L."/>
            <person name="Ma J."/>
        </authorList>
    </citation>
    <scope>NUCLEOTIDE SEQUENCE [LARGE SCALE GENOMIC DNA]</scope>
    <source>
        <strain evidence="3">NCAIM B.02333</strain>
    </source>
</reference>
<dbReference type="PANTHER" id="PTHR30383:SF27">
    <property type="entry name" value="SPORE GERMINATION LIPASE LIPC"/>
    <property type="match status" value="1"/>
</dbReference>
<dbReference type="InterPro" id="IPR051532">
    <property type="entry name" value="Ester_Hydrolysis_Enzymes"/>
</dbReference>
<dbReference type="PANTHER" id="PTHR30383">
    <property type="entry name" value="THIOESTERASE 1/PROTEASE 1/LYSOPHOSPHOLIPASE L1"/>
    <property type="match status" value="1"/>
</dbReference>
<keyword evidence="3" id="KW-1185">Reference proteome</keyword>
<gene>
    <name evidence="2" type="ORF">ACFOLH_03190</name>
</gene>
<evidence type="ECO:0000259" key="1">
    <source>
        <dbReference type="Pfam" id="PF13472"/>
    </source>
</evidence>
<keyword evidence="2" id="KW-0378">Hydrolase</keyword>
<dbReference type="EMBL" id="JBHRWW010000001">
    <property type="protein sequence ID" value="MFC3687341.1"/>
    <property type="molecule type" value="Genomic_DNA"/>
</dbReference>